<keyword evidence="3" id="KW-1185">Reference proteome</keyword>
<evidence type="ECO:0000256" key="1">
    <source>
        <dbReference type="SAM" id="Phobius"/>
    </source>
</evidence>
<feature type="transmembrane region" description="Helical" evidence="1">
    <location>
        <begin position="38"/>
        <end position="57"/>
    </location>
</feature>
<dbReference type="Proteomes" id="UP000092321">
    <property type="component" value="Unassembled WGS sequence"/>
</dbReference>
<dbReference type="AlphaFoldDB" id="A0A1B7TH94"/>
<keyword evidence="1" id="KW-0472">Membrane</keyword>
<organism evidence="2 3">
    <name type="scientific">Hanseniaspora valbyensis NRRL Y-1626</name>
    <dbReference type="NCBI Taxonomy" id="766949"/>
    <lineage>
        <taxon>Eukaryota</taxon>
        <taxon>Fungi</taxon>
        <taxon>Dikarya</taxon>
        <taxon>Ascomycota</taxon>
        <taxon>Saccharomycotina</taxon>
        <taxon>Saccharomycetes</taxon>
        <taxon>Saccharomycodales</taxon>
        <taxon>Saccharomycodaceae</taxon>
        <taxon>Hanseniaspora</taxon>
    </lineage>
</organism>
<dbReference type="EMBL" id="LXPE01000005">
    <property type="protein sequence ID" value="OBA28048.1"/>
    <property type="molecule type" value="Genomic_DNA"/>
</dbReference>
<reference evidence="3" key="1">
    <citation type="journal article" date="2016" name="Proc. Natl. Acad. Sci. U.S.A.">
        <title>Comparative genomics of biotechnologically important yeasts.</title>
        <authorList>
            <person name="Riley R."/>
            <person name="Haridas S."/>
            <person name="Wolfe K.H."/>
            <person name="Lopes M.R."/>
            <person name="Hittinger C.T."/>
            <person name="Goeker M."/>
            <person name="Salamov A.A."/>
            <person name="Wisecaver J.H."/>
            <person name="Long T.M."/>
            <person name="Calvey C.H."/>
            <person name="Aerts A.L."/>
            <person name="Barry K.W."/>
            <person name="Choi C."/>
            <person name="Clum A."/>
            <person name="Coughlan A.Y."/>
            <person name="Deshpande S."/>
            <person name="Douglass A.P."/>
            <person name="Hanson S.J."/>
            <person name="Klenk H.-P."/>
            <person name="LaButti K.M."/>
            <person name="Lapidus A."/>
            <person name="Lindquist E.A."/>
            <person name="Lipzen A.M."/>
            <person name="Meier-Kolthoff J.P."/>
            <person name="Ohm R.A."/>
            <person name="Otillar R.P."/>
            <person name="Pangilinan J.L."/>
            <person name="Peng Y."/>
            <person name="Rokas A."/>
            <person name="Rosa C.A."/>
            <person name="Scheuner C."/>
            <person name="Sibirny A.A."/>
            <person name="Slot J.C."/>
            <person name="Stielow J.B."/>
            <person name="Sun H."/>
            <person name="Kurtzman C.P."/>
            <person name="Blackwell M."/>
            <person name="Grigoriev I.V."/>
            <person name="Jeffries T.W."/>
        </authorList>
    </citation>
    <scope>NUCLEOTIDE SEQUENCE [LARGE SCALE GENOMIC DNA]</scope>
    <source>
        <strain evidence="3">NRRL Y-1626</strain>
    </source>
</reference>
<sequence length="112" mass="12963">MFKFTPLRLHCSNLITPAANTLSKKRVKKCPLNKTARNLYVTYITLAITLPFTISYMHNLNSKGIFSSNNNNNSNTLLIEENINSERHLLNQQDEELNAPVKKRQHSVRYIF</sequence>
<evidence type="ECO:0000313" key="2">
    <source>
        <dbReference type="EMBL" id="OBA28048.1"/>
    </source>
</evidence>
<protein>
    <submittedName>
        <fullName evidence="2">Uncharacterized protein</fullName>
    </submittedName>
</protein>
<evidence type="ECO:0000313" key="3">
    <source>
        <dbReference type="Proteomes" id="UP000092321"/>
    </source>
</evidence>
<proteinExistence type="predicted"/>
<keyword evidence="1" id="KW-0812">Transmembrane</keyword>
<comment type="caution">
    <text evidence="2">The sequence shown here is derived from an EMBL/GenBank/DDBJ whole genome shotgun (WGS) entry which is preliminary data.</text>
</comment>
<name>A0A1B7TH94_9ASCO</name>
<accession>A0A1B7TH94</accession>
<keyword evidence="1" id="KW-1133">Transmembrane helix</keyword>
<gene>
    <name evidence="2" type="ORF">HANVADRAFT_51768</name>
</gene>